<keyword evidence="1" id="KW-1133">Transmembrane helix</keyword>
<evidence type="ECO:0000256" key="1">
    <source>
        <dbReference type="SAM" id="Phobius"/>
    </source>
</evidence>
<proteinExistence type="predicted"/>
<keyword evidence="1" id="KW-0472">Membrane</keyword>
<sequence>MSSNTKTTATHVPSSHIPHMEKCCFCLSLEFGSLIIAAGSVLLWILVLADVLTSERYHPENSALTVTVRILIEMALAGVLFVGAQKRISLLILVWVVVEFVLILVNIIAASIIGFFTFNATMLLGAAILGVGYCLALIVVFNFYRQVRDSH</sequence>
<dbReference type="AlphaFoldDB" id="A0A1B6KU72"/>
<feature type="transmembrane region" description="Helical" evidence="1">
    <location>
        <begin position="24"/>
        <end position="46"/>
    </location>
</feature>
<evidence type="ECO:0000313" key="2">
    <source>
        <dbReference type="EMBL" id="JAT14983.1"/>
    </source>
</evidence>
<accession>A0A1B6KU72</accession>
<keyword evidence="1" id="KW-0812">Transmembrane</keyword>
<feature type="transmembrane region" description="Helical" evidence="1">
    <location>
        <begin position="122"/>
        <end position="144"/>
    </location>
</feature>
<gene>
    <name evidence="2" type="ORF">g.35600</name>
</gene>
<feature type="transmembrane region" description="Helical" evidence="1">
    <location>
        <begin position="66"/>
        <end position="83"/>
    </location>
</feature>
<reference evidence="2" key="1">
    <citation type="submission" date="2015-11" db="EMBL/GenBank/DDBJ databases">
        <title>De novo transcriptome assembly of four potential Pierce s Disease insect vectors from Arizona vineyards.</title>
        <authorList>
            <person name="Tassone E.E."/>
        </authorList>
    </citation>
    <scope>NUCLEOTIDE SEQUENCE</scope>
</reference>
<name>A0A1B6KU72_9HEMI</name>
<feature type="transmembrane region" description="Helical" evidence="1">
    <location>
        <begin position="90"/>
        <end position="116"/>
    </location>
</feature>
<organism evidence="2">
    <name type="scientific">Graphocephala atropunctata</name>
    <dbReference type="NCBI Taxonomy" id="36148"/>
    <lineage>
        <taxon>Eukaryota</taxon>
        <taxon>Metazoa</taxon>
        <taxon>Ecdysozoa</taxon>
        <taxon>Arthropoda</taxon>
        <taxon>Hexapoda</taxon>
        <taxon>Insecta</taxon>
        <taxon>Pterygota</taxon>
        <taxon>Neoptera</taxon>
        <taxon>Paraneoptera</taxon>
        <taxon>Hemiptera</taxon>
        <taxon>Auchenorrhyncha</taxon>
        <taxon>Membracoidea</taxon>
        <taxon>Cicadellidae</taxon>
        <taxon>Cicadellinae</taxon>
        <taxon>Cicadellini</taxon>
        <taxon>Graphocephala</taxon>
    </lineage>
</organism>
<protein>
    <submittedName>
        <fullName evidence="2">Uncharacterized protein</fullName>
    </submittedName>
</protein>
<dbReference type="EMBL" id="GEBQ01024994">
    <property type="protein sequence ID" value="JAT14983.1"/>
    <property type="molecule type" value="Transcribed_RNA"/>
</dbReference>